<evidence type="ECO:0000256" key="3">
    <source>
        <dbReference type="ARBA" id="ARBA00023082"/>
    </source>
</evidence>
<accession>B1ZPT4</accession>
<dbReference type="SUPFAM" id="SSF88946">
    <property type="entry name" value="Sigma2 domain of RNA polymerase sigma factors"/>
    <property type="match status" value="1"/>
</dbReference>
<gene>
    <name evidence="7" type="ordered locus">Oter_2254</name>
</gene>
<evidence type="ECO:0000256" key="1">
    <source>
        <dbReference type="ARBA" id="ARBA00010641"/>
    </source>
</evidence>
<dbReference type="Gene3D" id="1.10.10.10">
    <property type="entry name" value="Winged helix-like DNA-binding domain superfamily/Winged helix DNA-binding domain"/>
    <property type="match status" value="1"/>
</dbReference>
<feature type="domain" description="RNA polymerase sigma factor 70 region 4 type 2" evidence="6">
    <location>
        <begin position="110"/>
        <end position="161"/>
    </location>
</feature>
<dbReference type="InterPro" id="IPR039425">
    <property type="entry name" value="RNA_pol_sigma-70-like"/>
</dbReference>
<dbReference type="Gene3D" id="1.10.1740.10">
    <property type="match status" value="1"/>
</dbReference>
<dbReference type="InterPro" id="IPR013325">
    <property type="entry name" value="RNA_pol_sigma_r2"/>
</dbReference>
<dbReference type="GO" id="GO:0006352">
    <property type="term" value="P:DNA-templated transcription initiation"/>
    <property type="evidence" value="ECO:0007669"/>
    <property type="project" value="InterPro"/>
</dbReference>
<dbReference type="EMBL" id="CP001032">
    <property type="protein sequence ID" value="ACB75537.1"/>
    <property type="molecule type" value="Genomic_DNA"/>
</dbReference>
<dbReference type="SUPFAM" id="SSF88659">
    <property type="entry name" value="Sigma3 and sigma4 domains of RNA polymerase sigma factors"/>
    <property type="match status" value="1"/>
</dbReference>
<evidence type="ECO:0000313" key="8">
    <source>
        <dbReference type="Proteomes" id="UP000007013"/>
    </source>
</evidence>
<dbReference type="GO" id="GO:0016987">
    <property type="term" value="F:sigma factor activity"/>
    <property type="evidence" value="ECO:0007669"/>
    <property type="project" value="UniProtKB-KW"/>
</dbReference>
<protein>
    <submittedName>
        <fullName evidence="7">RNA polymerase, sigma-24 subunit, ECF subfamily</fullName>
    </submittedName>
</protein>
<keyword evidence="3" id="KW-0731">Sigma factor</keyword>
<dbReference type="OrthoDB" id="9784984at2"/>
<keyword evidence="2" id="KW-0805">Transcription regulation</keyword>
<reference evidence="7 8" key="1">
    <citation type="journal article" date="2011" name="J. Bacteriol.">
        <title>Genome sequence of the verrucomicrobium Opitutus terrae PB90-1, an abundant inhabitant of rice paddy soil ecosystems.</title>
        <authorList>
            <person name="van Passel M.W."/>
            <person name="Kant R."/>
            <person name="Palva A."/>
            <person name="Copeland A."/>
            <person name="Lucas S."/>
            <person name="Lapidus A."/>
            <person name="Glavina del Rio T."/>
            <person name="Pitluck S."/>
            <person name="Goltsman E."/>
            <person name="Clum A."/>
            <person name="Sun H."/>
            <person name="Schmutz J."/>
            <person name="Larimer F.W."/>
            <person name="Land M.L."/>
            <person name="Hauser L."/>
            <person name="Kyrpides N."/>
            <person name="Mikhailova N."/>
            <person name="Richardson P.P."/>
            <person name="Janssen P.H."/>
            <person name="de Vos W.M."/>
            <person name="Smidt H."/>
        </authorList>
    </citation>
    <scope>NUCLEOTIDE SEQUENCE [LARGE SCALE GENOMIC DNA]</scope>
    <source>
        <strain evidence="8">DSM 11246 / JCM 15787 / PB90-1</strain>
    </source>
</reference>
<feature type="domain" description="RNA polymerase sigma-70 region 2" evidence="5">
    <location>
        <begin position="15"/>
        <end position="79"/>
    </location>
</feature>
<organism evidence="7 8">
    <name type="scientific">Opitutus terrae (strain DSM 11246 / JCM 15787 / PB90-1)</name>
    <dbReference type="NCBI Taxonomy" id="452637"/>
    <lineage>
        <taxon>Bacteria</taxon>
        <taxon>Pseudomonadati</taxon>
        <taxon>Verrucomicrobiota</taxon>
        <taxon>Opitutia</taxon>
        <taxon>Opitutales</taxon>
        <taxon>Opitutaceae</taxon>
        <taxon>Opitutus</taxon>
    </lineage>
</organism>
<keyword evidence="4" id="KW-0804">Transcription</keyword>
<dbReference type="InterPro" id="IPR013249">
    <property type="entry name" value="RNA_pol_sigma70_r4_t2"/>
</dbReference>
<keyword evidence="8" id="KW-1185">Reference proteome</keyword>
<evidence type="ECO:0000256" key="2">
    <source>
        <dbReference type="ARBA" id="ARBA00023015"/>
    </source>
</evidence>
<dbReference type="KEGG" id="ote:Oter_2254"/>
<comment type="similarity">
    <text evidence="1">Belongs to the sigma-70 factor family. ECF subfamily.</text>
</comment>
<dbReference type="PANTHER" id="PTHR43133:SF45">
    <property type="entry name" value="RNA POLYMERASE ECF-TYPE SIGMA FACTOR"/>
    <property type="match status" value="1"/>
</dbReference>
<dbReference type="PANTHER" id="PTHR43133">
    <property type="entry name" value="RNA POLYMERASE ECF-TYPE SIGMA FACTO"/>
    <property type="match status" value="1"/>
</dbReference>
<dbReference type="InterPro" id="IPR007627">
    <property type="entry name" value="RNA_pol_sigma70_r2"/>
</dbReference>
<dbReference type="GO" id="GO:0003677">
    <property type="term" value="F:DNA binding"/>
    <property type="evidence" value="ECO:0007669"/>
    <property type="project" value="InterPro"/>
</dbReference>
<proteinExistence type="inferred from homology"/>
<evidence type="ECO:0000313" key="7">
    <source>
        <dbReference type="EMBL" id="ACB75537.1"/>
    </source>
</evidence>
<dbReference type="eggNOG" id="COG1595">
    <property type="taxonomic scope" value="Bacteria"/>
</dbReference>
<evidence type="ECO:0000259" key="5">
    <source>
        <dbReference type="Pfam" id="PF04542"/>
    </source>
</evidence>
<dbReference type="NCBIfam" id="TIGR02937">
    <property type="entry name" value="sigma70-ECF"/>
    <property type="match status" value="1"/>
</dbReference>
<name>B1ZPT4_OPITP</name>
<dbReference type="Pfam" id="PF08281">
    <property type="entry name" value="Sigma70_r4_2"/>
    <property type="match status" value="1"/>
</dbReference>
<dbReference type="RefSeq" id="WP_012375074.1">
    <property type="nucleotide sequence ID" value="NC_010571.1"/>
</dbReference>
<dbReference type="Pfam" id="PF04542">
    <property type="entry name" value="Sigma70_r2"/>
    <property type="match status" value="1"/>
</dbReference>
<dbReference type="InterPro" id="IPR013324">
    <property type="entry name" value="RNA_pol_sigma_r3/r4-like"/>
</dbReference>
<dbReference type="InterPro" id="IPR036388">
    <property type="entry name" value="WH-like_DNA-bd_sf"/>
</dbReference>
<evidence type="ECO:0000259" key="6">
    <source>
        <dbReference type="Pfam" id="PF08281"/>
    </source>
</evidence>
<dbReference type="AlphaFoldDB" id="B1ZPT4"/>
<dbReference type="InterPro" id="IPR014284">
    <property type="entry name" value="RNA_pol_sigma-70_dom"/>
</dbReference>
<sequence>MHHDTQATRFADWMRQHIAILHRVVRAFATGRDCDDLMQEIMLALWRAAPAFAGASSSATFVYRVAHNAALLWHRSERKHRRRVAIAGQIDWMIQPETGRARADTPARLESLYASIRSLAPIDRSLILLSLDGLGYREIAEIHGLSESNVGTRLTRLRKRLADIMTSGEQP</sequence>
<dbReference type="STRING" id="452637.Oter_2254"/>
<dbReference type="HOGENOM" id="CLU_047691_3_3_0"/>
<dbReference type="Proteomes" id="UP000007013">
    <property type="component" value="Chromosome"/>
</dbReference>
<evidence type="ECO:0000256" key="4">
    <source>
        <dbReference type="ARBA" id="ARBA00023163"/>
    </source>
</evidence>